<evidence type="ECO:0000313" key="1">
    <source>
        <dbReference type="EMBL" id="KAH3780048.1"/>
    </source>
</evidence>
<proteinExistence type="predicted"/>
<dbReference type="AlphaFoldDB" id="A0A9D4IQE0"/>
<protein>
    <submittedName>
        <fullName evidence="1">Uncharacterized protein</fullName>
    </submittedName>
</protein>
<reference evidence="1" key="1">
    <citation type="journal article" date="2019" name="bioRxiv">
        <title>The Genome of the Zebra Mussel, Dreissena polymorpha: A Resource for Invasive Species Research.</title>
        <authorList>
            <person name="McCartney M.A."/>
            <person name="Auch B."/>
            <person name="Kono T."/>
            <person name="Mallez S."/>
            <person name="Zhang Y."/>
            <person name="Obille A."/>
            <person name="Becker A."/>
            <person name="Abrahante J.E."/>
            <person name="Garbe J."/>
            <person name="Badalamenti J.P."/>
            <person name="Herman A."/>
            <person name="Mangelson H."/>
            <person name="Liachko I."/>
            <person name="Sullivan S."/>
            <person name="Sone E.D."/>
            <person name="Koren S."/>
            <person name="Silverstein K.A.T."/>
            <person name="Beckman K.B."/>
            <person name="Gohl D.M."/>
        </authorList>
    </citation>
    <scope>NUCLEOTIDE SEQUENCE</scope>
    <source>
        <strain evidence="1">Duluth1</strain>
        <tissue evidence="1">Whole animal</tissue>
    </source>
</reference>
<reference evidence="1" key="2">
    <citation type="submission" date="2020-11" db="EMBL/GenBank/DDBJ databases">
        <authorList>
            <person name="McCartney M.A."/>
            <person name="Auch B."/>
            <person name="Kono T."/>
            <person name="Mallez S."/>
            <person name="Becker A."/>
            <person name="Gohl D.M."/>
            <person name="Silverstein K.A.T."/>
            <person name="Koren S."/>
            <person name="Bechman K.B."/>
            <person name="Herman A."/>
            <person name="Abrahante J.E."/>
            <person name="Garbe J."/>
        </authorList>
    </citation>
    <scope>NUCLEOTIDE SEQUENCE</scope>
    <source>
        <strain evidence="1">Duluth1</strain>
        <tissue evidence="1">Whole animal</tissue>
    </source>
</reference>
<name>A0A9D4IQE0_DREPO</name>
<gene>
    <name evidence="1" type="ORF">DPMN_157858</name>
</gene>
<keyword evidence="2" id="KW-1185">Reference proteome</keyword>
<accession>A0A9D4IQE0</accession>
<evidence type="ECO:0000313" key="2">
    <source>
        <dbReference type="Proteomes" id="UP000828390"/>
    </source>
</evidence>
<comment type="caution">
    <text evidence="1">The sequence shown here is derived from an EMBL/GenBank/DDBJ whole genome shotgun (WGS) entry which is preliminary data.</text>
</comment>
<organism evidence="1 2">
    <name type="scientific">Dreissena polymorpha</name>
    <name type="common">Zebra mussel</name>
    <name type="synonym">Mytilus polymorpha</name>
    <dbReference type="NCBI Taxonomy" id="45954"/>
    <lineage>
        <taxon>Eukaryota</taxon>
        <taxon>Metazoa</taxon>
        <taxon>Spiralia</taxon>
        <taxon>Lophotrochozoa</taxon>
        <taxon>Mollusca</taxon>
        <taxon>Bivalvia</taxon>
        <taxon>Autobranchia</taxon>
        <taxon>Heteroconchia</taxon>
        <taxon>Euheterodonta</taxon>
        <taxon>Imparidentia</taxon>
        <taxon>Neoheterodontei</taxon>
        <taxon>Myida</taxon>
        <taxon>Dreissenoidea</taxon>
        <taxon>Dreissenidae</taxon>
        <taxon>Dreissena</taxon>
    </lineage>
</organism>
<dbReference type="Proteomes" id="UP000828390">
    <property type="component" value="Unassembled WGS sequence"/>
</dbReference>
<dbReference type="EMBL" id="JAIWYP010000008">
    <property type="protein sequence ID" value="KAH3780048.1"/>
    <property type="molecule type" value="Genomic_DNA"/>
</dbReference>
<sequence length="131" mass="14628">MKVIGKVRFPCSHLSDKVDALFYVVGNKAPPLPGLKSSIDLKLIKLTYSVENSPKEQTPLIKDTVMSEFATLFIGVGEIPSYAKSHLKEIKVPVVNLRAKSQKPSNLRLRLSLIEWFPIESSQRSPNQPRG</sequence>